<comment type="caution">
    <text evidence="3">The sequence shown here is derived from an EMBL/GenBank/DDBJ whole genome shotgun (WGS) entry which is preliminary data.</text>
</comment>
<name>A0ABT5C802_9BACT</name>
<dbReference type="InterPro" id="IPR012296">
    <property type="entry name" value="Nuclease_put_TT1808"/>
</dbReference>
<sequence length="301" mass="33922">MRQALEHGYAFDPDDPRAPSEATWERMTDEERARVVDMLPSEFELEPPEGDPHRVAAAQVIATLDAYFRRSGRRVYLSSNLAVFYPDEPAFAPDLLAVLDVEPGERMKWVVGAERKGLDLVLEVAYAGNLTKDFETNVERYARLGISEYFIFDRRRLSLRGYRLPPADTARRARSYQPVLPQAGRFASQVLGLELAVEGSKLRFFSGTAKLEEADELIARLGVMLDDVLARKDEAELRAADEASRAEEAELRAEAEARRAEAEARRAADEAKRAADEAKRASDLERQLAEALAEIERLRRN</sequence>
<organism evidence="3 4">
    <name type="scientific">Sorangium atrum</name>
    <dbReference type="NCBI Taxonomy" id="2995308"/>
    <lineage>
        <taxon>Bacteria</taxon>
        <taxon>Pseudomonadati</taxon>
        <taxon>Myxococcota</taxon>
        <taxon>Polyangia</taxon>
        <taxon>Polyangiales</taxon>
        <taxon>Polyangiaceae</taxon>
        <taxon>Sorangium</taxon>
    </lineage>
</organism>
<dbReference type="PANTHER" id="PTHR33352:SF3">
    <property type="entry name" value="SLR1612 PROTEIN"/>
    <property type="match status" value="1"/>
</dbReference>
<reference evidence="3 4" key="1">
    <citation type="submission" date="2023-01" db="EMBL/GenBank/DDBJ databases">
        <title>Minimal conservation of predation-associated metabolite biosynthetic gene clusters underscores biosynthetic potential of Myxococcota including descriptions for ten novel species: Archangium lansinium sp. nov., Myxococcus landrumus sp. nov., Nannocystis bai.</title>
        <authorList>
            <person name="Ahearne A."/>
            <person name="Stevens C."/>
            <person name="Dowd S."/>
        </authorList>
    </citation>
    <scope>NUCLEOTIDE SEQUENCE [LARGE SCALE GENOMIC DNA]</scope>
    <source>
        <strain evidence="3 4">WIWO2</strain>
    </source>
</reference>
<accession>A0ABT5C802</accession>
<protein>
    <submittedName>
        <fullName evidence="3">Uma2 family endonuclease</fullName>
    </submittedName>
</protein>
<dbReference type="InterPro" id="IPR008538">
    <property type="entry name" value="Uma2"/>
</dbReference>
<dbReference type="Proteomes" id="UP001217485">
    <property type="component" value="Unassembled WGS sequence"/>
</dbReference>
<gene>
    <name evidence="3" type="ORF">POL72_28795</name>
</gene>
<dbReference type="CDD" id="cd06260">
    <property type="entry name" value="DUF820-like"/>
    <property type="match status" value="1"/>
</dbReference>
<feature type="domain" description="Putative restriction endonuclease" evidence="2">
    <location>
        <begin position="42"/>
        <end position="196"/>
    </location>
</feature>
<proteinExistence type="predicted"/>
<dbReference type="PANTHER" id="PTHR33352">
    <property type="entry name" value="SLR1095 PROTEIN"/>
    <property type="match status" value="1"/>
</dbReference>
<feature type="region of interest" description="Disordered" evidence="1">
    <location>
        <begin position="1"/>
        <end position="21"/>
    </location>
</feature>
<dbReference type="GO" id="GO:0004519">
    <property type="term" value="F:endonuclease activity"/>
    <property type="evidence" value="ECO:0007669"/>
    <property type="project" value="UniProtKB-KW"/>
</dbReference>
<dbReference type="RefSeq" id="WP_272099114.1">
    <property type="nucleotide sequence ID" value="NZ_JAQNDK010000003.1"/>
</dbReference>
<evidence type="ECO:0000256" key="1">
    <source>
        <dbReference type="SAM" id="MobiDB-lite"/>
    </source>
</evidence>
<keyword evidence="3" id="KW-0540">Nuclease</keyword>
<evidence type="ECO:0000313" key="3">
    <source>
        <dbReference type="EMBL" id="MDC0681773.1"/>
    </source>
</evidence>
<dbReference type="InterPro" id="IPR011335">
    <property type="entry name" value="Restrct_endonuc-II-like"/>
</dbReference>
<dbReference type="Pfam" id="PF05685">
    <property type="entry name" value="Uma2"/>
    <property type="match status" value="1"/>
</dbReference>
<dbReference type="SUPFAM" id="SSF52980">
    <property type="entry name" value="Restriction endonuclease-like"/>
    <property type="match status" value="1"/>
</dbReference>
<evidence type="ECO:0000313" key="4">
    <source>
        <dbReference type="Proteomes" id="UP001217485"/>
    </source>
</evidence>
<keyword evidence="3" id="KW-0255">Endonuclease</keyword>
<feature type="region of interest" description="Disordered" evidence="1">
    <location>
        <begin position="241"/>
        <end position="283"/>
    </location>
</feature>
<keyword evidence="3" id="KW-0378">Hydrolase</keyword>
<dbReference type="Gene3D" id="3.90.1570.10">
    <property type="entry name" value="tt1808, chain A"/>
    <property type="match status" value="1"/>
</dbReference>
<keyword evidence="4" id="KW-1185">Reference proteome</keyword>
<evidence type="ECO:0000259" key="2">
    <source>
        <dbReference type="Pfam" id="PF05685"/>
    </source>
</evidence>
<dbReference type="EMBL" id="JAQNDK010000003">
    <property type="protein sequence ID" value="MDC0681773.1"/>
    <property type="molecule type" value="Genomic_DNA"/>
</dbReference>